<dbReference type="SUPFAM" id="SSF53613">
    <property type="entry name" value="Ribokinase-like"/>
    <property type="match status" value="1"/>
</dbReference>
<evidence type="ECO:0000313" key="7">
    <source>
        <dbReference type="Proteomes" id="UP000694845"/>
    </source>
</evidence>
<dbReference type="GO" id="GO:0005783">
    <property type="term" value="C:endoplasmic reticulum"/>
    <property type="evidence" value="ECO:0007669"/>
    <property type="project" value="TreeGrafter"/>
</dbReference>
<keyword evidence="1" id="KW-0808">Transferase</keyword>
<evidence type="ECO:0000256" key="3">
    <source>
        <dbReference type="ARBA" id="ARBA00022777"/>
    </source>
</evidence>
<evidence type="ECO:0000256" key="4">
    <source>
        <dbReference type="ARBA" id="ARBA00022842"/>
    </source>
</evidence>
<dbReference type="InterPro" id="IPR029056">
    <property type="entry name" value="Ribokinase-like"/>
</dbReference>
<protein>
    <submittedName>
        <fullName evidence="8">ADP-dependent glucokinase-like</fullName>
    </submittedName>
</protein>
<evidence type="ECO:0000256" key="5">
    <source>
        <dbReference type="ARBA" id="ARBA00023152"/>
    </source>
</evidence>
<dbReference type="AlphaFoldDB" id="A0A8B7ZMR7"/>
<dbReference type="PANTHER" id="PTHR21208:SF0">
    <property type="entry name" value="ADP-DEPENDENT GLUCOKINASE"/>
    <property type="match status" value="1"/>
</dbReference>
<accession>A0A8B7ZMR7</accession>
<dbReference type="Gene3D" id="3.40.1190.20">
    <property type="match status" value="1"/>
</dbReference>
<dbReference type="GO" id="GO:0006006">
    <property type="term" value="P:glucose metabolic process"/>
    <property type="evidence" value="ECO:0007669"/>
    <property type="project" value="TreeGrafter"/>
</dbReference>
<feature type="signal peptide" evidence="6">
    <location>
        <begin position="1"/>
        <end position="16"/>
    </location>
</feature>
<dbReference type="KEGG" id="aplc:110987693"/>
<keyword evidence="6" id="KW-0732">Signal</keyword>
<keyword evidence="3" id="KW-0418">Kinase</keyword>
<sequence length="484" mass="52724">MEWSPLILAIVLVATAYLYNCNLNSSDTVLNARSTTSAEAQIVQAWARTIQEPMNKVKRVAVGLNVNADLIVSAISLLDKLDIKPGASQDHALLNSLSDLQESFAHFFESGAAAERFFANGEVYKRIIEAADKLEHKEYSVGGNAALMAYKMAELTDDVQILMVGPVGPKVHSLMPSRVQIPDTSLRDEDEVHLIMEYAEGEKWGQWTSPIATRFITSHDVANAEMDGLDVFVTSIKDFGPDVVMFSGLHLLDSDSLSKQQEKLSLLVEELSKLPHVIPLHLELASIANERLVQLIATQVLPAVHSLGLNEQELGLVTRANSGPHPNLAIEESGYAEIGAVADILFWILTSLVKGQDSLLTRIHFHSLAFHMVATLPGQWGNSLSAVGIGARIAGRQACGQVPIDPSKVALRIPKAFPLSVDYAPLRKTVIIFDPIEPLTSWTRGPVAFHFSPVLVCKKPGKTVGLGDAISATAMLHTQYMHRV</sequence>
<proteinExistence type="predicted"/>
<dbReference type="OMA" id="FIHYMGR"/>
<dbReference type="GO" id="GO:0046872">
    <property type="term" value="F:metal ion binding"/>
    <property type="evidence" value="ECO:0007669"/>
    <property type="project" value="UniProtKB-KW"/>
</dbReference>
<keyword evidence="5" id="KW-0324">Glycolysis</keyword>
<dbReference type="PROSITE" id="PS51255">
    <property type="entry name" value="ADPK"/>
    <property type="match status" value="1"/>
</dbReference>
<gene>
    <name evidence="8" type="primary">LOC110987693</name>
</gene>
<name>A0A8B7ZMR7_ACAPL</name>
<evidence type="ECO:0000256" key="1">
    <source>
        <dbReference type="ARBA" id="ARBA00022679"/>
    </source>
</evidence>
<dbReference type="GO" id="GO:0043843">
    <property type="term" value="F:ADP-specific glucokinase activity"/>
    <property type="evidence" value="ECO:0007669"/>
    <property type="project" value="TreeGrafter"/>
</dbReference>
<dbReference type="RefSeq" id="XP_022106357.1">
    <property type="nucleotide sequence ID" value="XM_022250665.1"/>
</dbReference>
<evidence type="ECO:0000256" key="2">
    <source>
        <dbReference type="ARBA" id="ARBA00022723"/>
    </source>
</evidence>
<keyword evidence="2" id="KW-0479">Metal-binding</keyword>
<dbReference type="Proteomes" id="UP000694845">
    <property type="component" value="Unplaced"/>
</dbReference>
<dbReference type="OrthoDB" id="5847021at2759"/>
<organism evidence="7 8">
    <name type="scientific">Acanthaster planci</name>
    <name type="common">Crown-of-thorns starfish</name>
    <dbReference type="NCBI Taxonomy" id="133434"/>
    <lineage>
        <taxon>Eukaryota</taxon>
        <taxon>Metazoa</taxon>
        <taxon>Echinodermata</taxon>
        <taxon>Eleutherozoa</taxon>
        <taxon>Asterozoa</taxon>
        <taxon>Asteroidea</taxon>
        <taxon>Valvatacea</taxon>
        <taxon>Valvatida</taxon>
        <taxon>Acanthasteridae</taxon>
        <taxon>Acanthaster</taxon>
    </lineage>
</organism>
<dbReference type="CTD" id="83440"/>
<evidence type="ECO:0000313" key="8">
    <source>
        <dbReference type="RefSeq" id="XP_022106357.1"/>
    </source>
</evidence>
<dbReference type="GeneID" id="110987693"/>
<reference evidence="8" key="1">
    <citation type="submission" date="2025-08" db="UniProtKB">
        <authorList>
            <consortium name="RefSeq"/>
        </authorList>
    </citation>
    <scope>IDENTIFICATION</scope>
</reference>
<dbReference type="Pfam" id="PF04587">
    <property type="entry name" value="ADP_PFK_GK"/>
    <property type="match status" value="1"/>
</dbReference>
<keyword evidence="7" id="KW-1185">Reference proteome</keyword>
<keyword evidence="4" id="KW-0460">Magnesium</keyword>
<dbReference type="InterPro" id="IPR007666">
    <property type="entry name" value="ADP_PFK/GK"/>
</dbReference>
<dbReference type="GO" id="GO:0006096">
    <property type="term" value="P:glycolytic process"/>
    <property type="evidence" value="ECO:0007669"/>
    <property type="project" value="UniProtKB-KW"/>
</dbReference>
<dbReference type="PANTHER" id="PTHR21208">
    <property type="entry name" value="ADP-DEPENDENT GLUCOKINASE"/>
    <property type="match status" value="1"/>
</dbReference>
<feature type="chain" id="PRO_5034320221" evidence="6">
    <location>
        <begin position="17"/>
        <end position="484"/>
    </location>
</feature>
<evidence type="ECO:0000256" key="6">
    <source>
        <dbReference type="SAM" id="SignalP"/>
    </source>
</evidence>